<dbReference type="InterPro" id="IPR001279">
    <property type="entry name" value="Metallo-B-lactamas"/>
</dbReference>
<dbReference type="PANTHER" id="PTHR15032:SF4">
    <property type="entry name" value="N-ACYL-PHOSPHATIDYLETHANOLAMINE-HYDROLYZING PHOSPHOLIPASE D"/>
    <property type="match status" value="1"/>
</dbReference>
<accession>A0A7W9WL84</accession>
<dbReference type="AlphaFoldDB" id="A0A7W9WL84"/>
<proteinExistence type="predicted"/>
<evidence type="ECO:0000313" key="3">
    <source>
        <dbReference type="Proteomes" id="UP000591537"/>
    </source>
</evidence>
<evidence type="ECO:0000259" key="1">
    <source>
        <dbReference type="Pfam" id="PF12706"/>
    </source>
</evidence>
<dbReference type="SUPFAM" id="SSF56281">
    <property type="entry name" value="Metallo-hydrolase/oxidoreductase"/>
    <property type="match status" value="1"/>
</dbReference>
<reference evidence="2 3" key="1">
    <citation type="submission" date="2020-08" db="EMBL/GenBank/DDBJ databases">
        <title>Genomic Encyclopedia of Type Strains, Phase IV (KMG-IV): sequencing the most valuable type-strain genomes for metagenomic binning, comparative biology and taxonomic classification.</title>
        <authorList>
            <person name="Goeker M."/>
        </authorList>
    </citation>
    <scope>NUCLEOTIDE SEQUENCE [LARGE SCALE GENOMIC DNA]</scope>
    <source>
        <strain evidence="2 3">DSM 43350</strain>
    </source>
</reference>
<feature type="domain" description="Metallo-beta-lactamase" evidence="1">
    <location>
        <begin position="34"/>
        <end position="140"/>
    </location>
</feature>
<gene>
    <name evidence="2" type="ORF">HNR57_007045</name>
</gene>
<comment type="caution">
    <text evidence="2">The sequence shown here is derived from an EMBL/GenBank/DDBJ whole genome shotgun (WGS) entry which is preliminary data.</text>
</comment>
<dbReference type="PANTHER" id="PTHR15032">
    <property type="entry name" value="N-ACYL-PHOSPHATIDYLETHANOLAMINE-HYDROLYZING PHOSPHOLIPASE D"/>
    <property type="match status" value="1"/>
</dbReference>
<dbReference type="EMBL" id="JACHGV010000015">
    <property type="protein sequence ID" value="MBB6081094.1"/>
    <property type="molecule type" value="Genomic_DNA"/>
</dbReference>
<dbReference type="Pfam" id="PF12706">
    <property type="entry name" value="Lactamase_B_2"/>
    <property type="match status" value="1"/>
</dbReference>
<keyword evidence="3" id="KW-1185">Reference proteome</keyword>
<dbReference type="Gene3D" id="3.60.15.10">
    <property type="entry name" value="Ribonuclease Z/Hydroxyacylglutathione hydrolase-like"/>
    <property type="match status" value="1"/>
</dbReference>
<dbReference type="InterPro" id="IPR036866">
    <property type="entry name" value="RibonucZ/Hydroxyglut_hydro"/>
</dbReference>
<evidence type="ECO:0000313" key="2">
    <source>
        <dbReference type="EMBL" id="MBB6081094.1"/>
    </source>
</evidence>
<sequence>MSVQPTWSAPVNESTVAIEPLGHATVLMRFGNVNVLTDPHFYEDFGSGHFGYFPSRRVHIEEIPRLDAVFISHSHRDHFDVPSLAKIDKSVPVFCPVDARIHLVLRELGFKQVVSVQDWSTIQPLPDLSVIWTPSTYRVPEHGFAIRYKDFFLWDMVDTVVEIPDTAEKVLSKLGSDRLDLLMLPCFPLLETAITDGLDPALEGDPFDDTQRLLRVTSPSHILPFADGHFCTGRAEWLNHFKFPVSGERVEKVLQESAPDSTILRCVPGGVITIDVSSSKPTVRKAAQASRIVQPLETVQDRRFLPAGRIEPLSSITSCAKYGKLDFVDKGLEHDARLDPRVRGEHSFSRCLYRFIVLDESAAVTEERYISVDESGYMSVNVDQGPADIEVAITCEDLNALRSGMLGYSTAFLGGRLREWRPGICNLDSAKILIRPGSTAPKSGKVAYSGVFLLNSLLRREDDSVFRRLRIEAACAKEELDLPKFVTHPPPSRTQKLVTLPAAGPYPATRRVGPRQVVDGGILRGALGFEAWPSSVPPDISDGVLSLANLVEAQPHMGAGVRFPCDAYQLLLRNLLSSPVRKWSLHWGCLEKEYAVPLWRLASLFPITRERLLADLLKRGWVGEIYGDERPGGRTVEWWHGMPEMGLDYITVRFVKGHPLAGERVCALQYEGDPPKTAAQREERLVSGNFRFSWILPLTDTRNYVPSSRNVPFNRWVESRAMLALQGRMTDELVDVRTSWERML</sequence>
<dbReference type="Proteomes" id="UP000591537">
    <property type="component" value="Unassembled WGS sequence"/>
</dbReference>
<protein>
    <recommendedName>
        <fullName evidence="1">Metallo-beta-lactamase domain-containing protein</fullName>
    </recommendedName>
</protein>
<name>A0A7W9WL84_9ACTN</name>
<organism evidence="2 3">
    <name type="scientific">Streptomyces paradoxus</name>
    <dbReference type="NCBI Taxonomy" id="66375"/>
    <lineage>
        <taxon>Bacteria</taxon>
        <taxon>Bacillati</taxon>
        <taxon>Actinomycetota</taxon>
        <taxon>Actinomycetes</taxon>
        <taxon>Kitasatosporales</taxon>
        <taxon>Streptomycetaceae</taxon>
        <taxon>Streptomyces</taxon>
    </lineage>
</organism>
<dbReference type="RefSeq" id="WP_184566548.1">
    <property type="nucleotide sequence ID" value="NZ_BAAARS010000012.1"/>
</dbReference>
<dbReference type="GO" id="GO:0005737">
    <property type="term" value="C:cytoplasm"/>
    <property type="evidence" value="ECO:0007669"/>
    <property type="project" value="TreeGrafter"/>
</dbReference>